<sequence>MLDPSPEFIGHWGRFGDPGLPIVVRPLQSNASNDQRVLISFITELIKFIQLNFPMVTRGFDIKVGMLKGPRWRDDEVDSVFKHDLCKLVIAKMGSAITYDCTRGTESGEERFKKFANNSGVIGLKMVSHDVCPKTAPKAKSACTRTYVLMVHYSLWRQSGLEPRLPSLYISWNVPGALQRPKGACRAGRKAHLLEDKQIPSVGAFDEVSFYTLFRAFGWLLEEILVTWAHLEKQRTRLQLYTKSHEDNAYSGWRWHHN</sequence>
<reference evidence="1" key="1">
    <citation type="journal article" date="2022" name="Int. J. Mol. Sci.">
        <title>Draft Genome of Tanacetum Coccineum: Genomic Comparison of Closely Related Tanacetum-Family Plants.</title>
        <authorList>
            <person name="Yamashiro T."/>
            <person name="Shiraishi A."/>
            <person name="Nakayama K."/>
            <person name="Satake H."/>
        </authorList>
    </citation>
    <scope>NUCLEOTIDE SEQUENCE</scope>
</reference>
<dbReference type="Proteomes" id="UP001151760">
    <property type="component" value="Unassembled WGS sequence"/>
</dbReference>
<organism evidence="1 2">
    <name type="scientific">Tanacetum coccineum</name>
    <dbReference type="NCBI Taxonomy" id="301880"/>
    <lineage>
        <taxon>Eukaryota</taxon>
        <taxon>Viridiplantae</taxon>
        <taxon>Streptophyta</taxon>
        <taxon>Embryophyta</taxon>
        <taxon>Tracheophyta</taxon>
        <taxon>Spermatophyta</taxon>
        <taxon>Magnoliopsida</taxon>
        <taxon>eudicotyledons</taxon>
        <taxon>Gunneridae</taxon>
        <taxon>Pentapetalae</taxon>
        <taxon>asterids</taxon>
        <taxon>campanulids</taxon>
        <taxon>Asterales</taxon>
        <taxon>Asteraceae</taxon>
        <taxon>Asteroideae</taxon>
        <taxon>Anthemideae</taxon>
        <taxon>Anthemidinae</taxon>
        <taxon>Tanacetum</taxon>
    </lineage>
</organism>
<evidence type="ECO:0000313" key="1">
    <source>
        <dbReference type="EMBL" id="GJT05656.1"/>
    </source>
</evidence>
<dbReference type="EMBL" id="BQNB010012605">
    <property type="protein sequence ID" value="GJT05656.1"/>
    <property type="molecule type" value="Genomic_DNA"/>
</dbReference>
<keyword evidence="2" id="KW-1185">Reference proteome</keyword>
<comment type="caution">
    <text evidence="1">The sequence shown here is derived from an EMBL/GenBank/DDBJ whole genome shotgun (WGS) entry which is preliminary data.</text>
</comment>
<accession>A0ABQ5AX36</accession>
<proteinExistence type="predicted"/>
<name>A0ABQ5AX36_9ASTR</name>
<gene>
    <name evidence="1" type="ORF">Tco_0840118</name>
</gene>
<protein>
    <submittedName>
        <fullName evidence="1">Uncharacterized protein</fullName>
    </submittedName>
</protein>
<evidence type="ECO:0000313" key="2">
    <source>
        <dbReference type="Proteomes" id="UP001151760"/>
    </source>
</evidence>
<reference evidence="1" key="2">
    <citation type="submission" date="2022-01" db="EMBL/GenBank/DDBJ databases">
        <authorList>
            <person name="Yamashiro T."/>
            <person name="Shiraishi A."/>
            <person name="Satake H."/>
            <person name="Nakayama K."/>
        </authorList>
    </citation>
    <scope>NUCLEOTIDE SEQUENCE</scope>
</reference>